<proteinExistence type="predicted"/>
<dbReference type="AlphaFoldDB" id="A0A8J4XVM7"/>
<accession>A0A8J4XVM7</accession>
<keyword evidence="2" id="KW-1185">Reference proteome</keyword>
<dbReference type="EMBL" id="JACEEZ010019445">
    <property type="protein sequence ID" value="KAG0715703.1"/>
    <property type="molecule type" value="Genomic_DNA"/>
</dbReference>
<dbReference type="OrthoDB" id="6380626at2759"/>
<evidence type="ECO:0000313" key="1">
    <source>
        <dbReference type="EMBL" id="KAG0715703.1"/>
    </source>
</evidence>
<organism evidence="1 2">
    <name type="scientific">Chionoecetes opilio</name>
    <name type="common">Atlantic snow crab</name>
    <name type="synonym">Cancer opilio</name>
    <dbReference type="NCBI Taxonomy" id="41210"/>
    <lineage>
        <taxon>Eukaryota</taxon>
        <taxon>Metazoa</taxon>
        <taxon>Ecdysozoa</taxon>
        <taxon>Arthropoda</taxon>
        <taxon>Crustacea</taxon>
        <taxon>Multicrustacea</taxon>
        <taxon>Malacostraca</taxon>
        <taxon>Eumalacostraca</taxon>
        <taxon>Eucarida</taxon>
        <taxon>Decapoda</taxon>
        <taxon>Pleocyemata</taxon>
        <taxon>Brachyura</taxon>
        <taxon>Eubrachyura</taxon>
        <taxon>Majoidea</taxon>
        <taxon>Majidae</taxon>
        <taxon>Chionoecetes</taxon>
    </lineage>
</organism>
<name>A0A8J4XVM7_CHIOP</name>
<comment type="caution">
    <text evidence="1">The sequence shown here is derived from an EMBL/GenBank/DDBJ whole genome shotgun (WGS) entry which is preliminary data.</text>
</comment>
<gene>
    <name evidence="1" type="ORF">GWK47_011344</name>
</gene>
<reference evidence="1" key="1">
    <citation type="submission" date="2020-07" db="EMBL/GenBank/DDBJ databases">
        <title>The High-quality genome of the commercially important snow crab, Chionoecetes opilio.</title>
        <authorList>
            <person name="Jeong J.-H."/>
            <person name="Ryu S."/>
        </authorList>
    </citation>
    <scope>NUCLEOTIDE SEQUENCE</scope>
    <source>
        <strain evidence="1">MADBK_172401_WGS</strain>
        <tissue evidence="1">Digestive gland</tissue>
    </source>
</reference>
<evidence type="ECO:0000313" key="2">
    <source>
        <dbReference type="Proteomes" id="UP000770661"/>
    </source>
</evidence>
<protein>
    <submittedName>
        <fullName evidence="1">Uncharacterized protein</fullName>
    </submittedName>
</protein>
<dbReference type="Proteomes" id="UP000770661">
    <property type="component" value="Unassembled WGS sequence"/>
</dbReference>
<sequence>MEEYLQQTLSHGTHPRENYRELLVLSYRFLGGQVQGGFRQPGTYHHARWMANAIYALKIFMFRHQLDLTAREEGGLRRLRLFISLAYVKQWNEAMVSNRAPLHDLEFLRLLETYPDKEVSHTASTALKRHLWYLLEDLVGLGFFDDRIPKGREAQVIQRLQSLATKKGPQTVVFRKFQSATTHRVFVTGEPKEVFPAIFPESESPPLLKKIRVRIKIRILPRIPRDCPRT</sequence>